<sequence length="49" mass="5828">MKMEIDVFCILQNIVYGYFLITSFYIQLLLLTPVPLTQFKNQIWSKSLL</sequence>
<name>A0A174ED63_BACUN</name>
<dbReference type="EMBL" id="CZAF01000001">
    <property type="protein sequence ID" value="CUO35784.1"/>
    <property type="molecule type" value="Genomic_DNA"/>
</dbReference>
<accession>A0A174ED63</accession>
<evidence type="ECO:0000313" key="2">
    <source>
        <dbReference type="EMBL" id="CUO35784.1"/>
    </source>
</evidence>
<evidence type="ECO:0000256" key="1">
    <source>
        <dbReference type="SAM" id="Phobius"/>
    </source>
</evidence>
<organism evidence="2 3">
    <name type="scientific">Bacteroides uniformis</name>
    <dbReference type="NCBI Taxonomy" id="820"/>
    <lineage>
        <taxon>Bacteria</taxon>
        <taxon>Pseudomonadati</taxon>
        <taxon>Bacteroidota</taxon>
        <taxon>Bacteroidia</taxon>
        <taxon>Bacteroidales</taxon>
        <taxon>Bacteroidaceae</taxon>
        <taxon>Bacteroides</taxon>
    </lineage>
</organism>
<protein>
    <submittedName>
        <fullName evidence="2">Uncharacterized protein</fullName>
    </submittedName>
</protein>
<reference evidence="2 3" key="1">
    <citation type="submission" date="2015-09" db="EMBL/GenBank/DDBJ databases">
        <authorList>
            <consortium name="Pathogen Informatics"/>
        </authorList>
    </citation>
    <scope>NUCLEOTIDE SEQUENCE [LARGE SCALE GENOMIC DNA]</scope>
    <source>
        <strain evidence="2 3">2789STDY5834847</strain>
    </source>
</reference>
<keyword evidence="1" id="KW-1133">Transmembrane helix</keyword>
<dbReference type="Proteomes" id="UP000095614">
    <property type="component" value="Unassembled WGS sequence"/>
</dbReference>
<proteinExistence type="predicted"/>
<keyword evidence="1" id="KW-0472">Membrane</keyword>
<gene>
    <name evidence="2" type="ORF">ERS852462_00164</name>
</gene>
<keyword evidence="1" id="KW-0812">Transmembrane</keyword>
<evidence type="ECO:0000313" key="3">
    <source>
        <dbReference type="Proteomes" id="UP000095614"/>
    </source>
</evidence>
<feature type="transmembrane region" description="Helical" evidence="1">
    <location>
        <begin position="7"/>
        <end position="30"/>
    </location>
</feature>
<dbReference type="AlphaFoldDB" id="A0A174ED63"/>